<evidence type="ECO:0000313" key="7">
    <source>
        <dbReference type="Proteomes" id="UP000029738"/>
    </source>
</evidence>
<evidence type="ECO:0000313" key="6">
    <source>
        <dbReference type="EMBL" id="KAF3883873.1"/>
    </source>
</evidence>
<dbReference type="InterPro" id="IPR036737">
    <property type="entry name" value="OmpA-like_sf"/>
</dbReference>
<dbReference type="SUPFAM" id="SSF103088">
    <property type="entry name" value="OmpA-like"/>
    <property type="match status" value="1"/>
</dbReference>
<comment type="caution">
    <text evidence="6">The sequence shown here is derived from an EMBL/GenBank/DDBJ whole genome shotgun (WGS) entry which is preliminary data.</text>
</comment>
<comment type="subcellular location">
    <subcellularLocation>
        <location evidence="1">Cell outer membrane</location>
    </subcellularLocation>
</comment>
<feature type="domain" description="OmpA-like" evidence="5">
    <location>
        <begin position="77"/>
        <end position="202"/>
    </location>
</feature>
<dbReference type="Proteomes" id="UP000029738">
    <property type="component" value="Unassembled WGS sequence"/>
</dbReference>
<evidence type="ECO:0000256" key="2">
    <source>
        <dbReference type="ARBA" id="ARBA00023136"/>
    </source>
</evidence>
<name>A0A8S9SX74_9CYAN</name>
<dbReference type="PROSITE" id="PS51123">
    <property type="entry name" value="OMPA_2"/>
    <property type="match status" value="1"/>
</dbReference>
<evidence type="ECO:0000256" key="4">
    <source>
        <dbReference type="PROSITE-ProRule" id="PRU00473"/>
    </source>
</evidence>
<dbReference type="InterPro" id="IPR006690">
    <property type="entry name" value="OMPA-like_CS"/>
</dbReference>
<dbReference type="Gene3D" id="3.30.1330.60">
    <property type="entry name" value="OmpA-like domain"/>
    <property type="match status" value="1"/>
</dbReference>
<evidence type="ECO:0000256" key="3">
    <source>
        <dbReference type="ARBA" id="ARBA00023237"/>
    </source>
</evidence>
<dbReference type="InterPro" id="IPR006665">
    <property type="entry name" value="OmpA-like"/>
</dbReference>
<dbReference type="CDD" id="cd07185">
    <property type="entry name" value="OmpA_C-like"/>
    <property type="match status" value="1"/>
</dbReference>
<keyword evidence="2 4" id="KW-0472">Membrane</keyword>
<accession>A0A8S9SX74</accession>
<sequence length="205" mass="22930">MVSIAASIVAGNFLHSTTINSEGSLIGYQQSQAQEVQALSVELPQQQVPIVRFPRDVYPVVKLSEITLPQIQVQANKHLTIITIPTRLLFKCGEHQMAAKAEKALNQVSQAIDNRYSGSWLQILGHTDFRGSSKENFQLSEQRAVAVQQWLSKKGLLDVSMVTTQGYGKSQPIVSNTKFDCFTRDIARQKNSRIEIVIQRLDHQV</sequence>
<dbReference type="GO" id="GO:0009279">
    <property type="term" value="C:cell outer membrane"/>
    <property type="evidence" value="ECO:0007669"/>
    <property type="project" value="UniProtKB-SubCell"/>
</dbReference>
<dbReference type="PANTHER" id="PTHR30329:SF21">
    <property type="entry name" value="LIPOPROTEIN YIAD-RELATED"/>
    <property type="match status" value="1"/>
</dbReference>
<keyword evidence="3" id="KW-0998">Cell outer membrane</keyword>
<dbReference type="PANTHER" id="PTHR30329">
    <property type="entry name" value="STATOR ELEMENT OF FLAGELLAR MOTOR COMPLEX"/>
    <property type="match status" value="1"/>
</dbReference>
<dbReference type="EMBL" id="JHEG04000002">
    <property type="protein sequence ID" value="KAF3883873.1"/>
    <property type="molecule type" value="Genomic_DNA"/>
</dbReference>
<proteinExistence type="predicted"/>
<dbReference type="InterPro" id="IPR050330">
    <property type="entry name" value="Bact_OuterMem_StrucFunc"/>
</dbReference>
<evidence type="ECO:0000256" key="1">
    <source>
        <dbReference type="ARBA" id="ARBA00004442"/>
    </source>
</evidence>
<evidence type="ECO:0000259" key="5">
    <source>
        <dbReference type="PROSITE" id="PS51123"/>
    </source>
</evidence>
<reference evidence="6" key="2">
    <citation type="submission" date="2019-11" db="EMBL/GenBank/DDBJ databases">
        <title>Improved Assembly of Tolypothrix boutellei genome.</title>
        <authorList>
            <person name="Sarangi A.N."/>
            <person name="Mukherjee M."/>
            <person name="Ghosh S."/>
            <person name="Singh D."/>
            <person name="Das A."/>
            <person name="Kant S."/>
            <person name="Prusty A."/>
            <person name="Tripathy S."/>
        </authorList>
    </citation>
    <scope>NUCLEOTIDE SEQUENCE</scope>
    <source>
        <strain evidence="6">VB521301</strain>
    </source>
</reference>
<reference evidence="6" key="1">
    <citation type="journal article" date="2015" name="Genome Announc.">
        <title>Draft Genome Sequence of Tolypothrix boutellei Strain VB521301.</title>
        <authorList>
            <person name="Chandrababunaidu M.M."/>
            <person name="Singh D."/>
            <person name="Sen D."/>
            <person name="Bhan S."/>
            <person name="Das S."/>
            <person name="Gupta A."/>
            <person name="Adhikary S.P."/>
            <person name="Tripathy S."/>
        </authorList>
    </citation>
    <scope>NUCLEOTIDE SEQUENCE</scope>
    <source>
        <strain evidence="6">VB521301</strain>
    </source>
</reference>
<dbReference type="PRINTS" id="PR01021">
    <property type="entry name" value="OMPADOMAIN"/>
</dbReference>
<dbReference type="OrthoDB" id="502243at2"/>
<dbReference type="Pfam" id="PF00691">
    <property type="entry name" value="OmpA"/>
    <property type="match status" value="1"/>
</dbReference>
<gene>
    <name evidence="6" type="ORF">DA73_0400039900</name>
</gene>
<protein>
    <submittedName>
        <fullName evidence="6">OmpA family protein</fullName>
    </submittedName>
</protein>
<organism evidence="6 7">
    <name type="scientific">Tolypothrix bouteillei VB521301</name>
    <dbReference type="NCBI Taxonomy" id="1479485"/>
    <lineage>
        <taxon>Bacteria</taxon>
        <taxon>Bacillati</taxon>
        <taxon>Cyanobacteriota</taxon>
        <taxon>Cyanophyceae</taxon>
        <taxon>Nostocales</taxon>
        <taxon>Tolypothrichaceae</taxon>
        <taxon>Tolypothrix</taxon>
    </lineage>
</organism>
<dbReference type="PROSITE" id="PS01068">
    <property type="entry name" value="OMPA_1"/>
    <property type="match status" value="1"/>
</dbReference>
<dbReference type="InterPro" id="IPR006664">
    <property type="entry name" value="OMP_bac"/>
</dbReference>
<keyword evidence="7" id="KW-1185">Reference proteome</keyword>
<dbReference type="AlphaFoldDB" id="A0A8S9SX74"/>